<dbReference type="KEGG" id="nas:GCU68_07815"/>
<sequence length="155" mass="16729">MQASIDAVRVAGTPQGPVPVVVLSVDGEDDVVPIFIGFEEATSIARGLAAEDIGRPLTHDLLLDVMEELGSRVDRVVVSEIKERDDGQGGTYIADLYLETPRGETVIDARPSDSLALAARTNAPIEVTDAVFENGRDDTEKFEQLEDIRTMSGEM</sequence>
<dbReference type="Pfam" id="PF02577">
    <property type="entry name" value="BFN_dom"/>
    <property type="match status" value="1"/>
</dbReference>
<dbReference type="Proteomes" id="UP000326170">
    <property type="component" value="Chromosome"/>
</dbReference>
<protein>
    <submittedName>
        <fullName evidence="2">Bifunctional nuclease family protein</fullName>
    </submittedName>
</protein>
<organism evidence="2 3">
    <name type="scientific">Natronorubrum aibiense</name>
    <dbReference type="NCBI Taxonomy" id="348826"/>
    <lineage>
        <taxon>Archaea</taxon>
        <taxon>Methanobacteriati</taxon>
        <taxon>Methanobacteriota</taxon>
        <taxon>Stenosarchaea group</taxon>
        <taxon>Halobacteria</taxon>
        <taxon>Halobacteriales</taxon>
        <taxon>Natrialbaceae</taxon>
        <taxon>Natronorubrum</taxon>
    </lineage>
</organism>
<dbReference type="GeneID" id="42300944"/>
<dbReference type="RefSeq" id="WP_152940450.1">
    <property type="nucleotide sequence ID" value="NZ_CP045488.1"/>
</dbReference>
<name>A0A5P9P2S1_9EURY</name>
<dbReference type="AlphaFoldDB" id="A0A5P9P2S1"/>
<evidence type="ECO:0000313" key="2">
    <source>
        <dbReference type="EMBL" id="QFU82433.1"/>
    </source>
</evidence>
<gene>
    <name evidence="2" type="ORF">GCU68_07815</name>
</gene>
<dbReference type="PANTHER" id="PTHR15160:SF1">
    <property type="entry name" value="VON HIPPEL-LINDAU DISEASE TUMOR SUPPRESSOR"/>
    <property type="match status" value="1"/>
</dbReference>
<dbReference type="Gene3D" id="3.10.690.10">
    <property type="entry name" value="Bifunctional nuclease domain"/>
    <property type="match status" value="1"/>
</dbReference>
<dbReference type="InterPro" id="IPR003729">
    <property type="entry name" value="Bi_nuclease_dom"/>
</dbReference>
<evidence type="ECO:0000259" key="1">
    <source>
        <dbReference type="PROSITE" id="PS51658"/>
    </source>
</evidence>
<dbReference type="InterPro" id="IPR036104">
    <property type="entry name" value="BFN_sf"/>
</dbReference>
<dbReference type="PANTHER" id="PTHR15160">
    <property type="entry name" value="VON HIPPEL-LINDAU PROTEIN"/>
    <property type="match status" value="1"/>
</dbReference>
<dbReference type="GO" id="GO:0004518">
    <property type="term" value="F:nuclease activity"/>
    <property type="evidence" value="ECO:0007669"/>
    <property type="project" value="InterPro"/>
</dbReference>
<proteinExistence type="predicted"/>
<feature type="domain" description="BFN" evidence="1">
    <location>
        <begin position="1"/>
        <end position="139"/>
    </location>
</feature>
<accession>A0A5P9P2S1</accession>
<dbReference type="EMBL" id="CP045488">
    <property type="protein sequence ID" value="QFU82433.1"/>
    <property type="molecule type" value="Genomic_DNA"/>
</dbReference>
<dbReference type="PROSITE" id="PS51658">
    <property type="entry name" value="BFN"/>
    <property type="match status" value="1"/>
</dbReference>
<reference evidence="2 3" key="1">
    <citation type="journal article" date="2007" name="Int. J. Syst. Evol. Microbiol.">
        <title>Natronorubrum sulfidifaciens sp. nov., an extremely haloalkaliphilic archaeon isolated from Aiding salt lake in Xin-Jiang, China.</title>
        <authorList>
            <person name="Cui H.L."/>
            <person name="Tohty D."/>
            <person name="Liu H.C."/>
            <person name="Liu S.J."/>
            <person name="Oren A."/>
            <person name="Zhou P.J."/>
        </authorList>
    </citation>
    <scope>NUCLEOTIDE SEQUENCE [LARGE SCALE GENOMIC DNA]</scope>
    <source>
        <strain evidence="2 3">7-3</strain>
    </source>
</reference>
<evidence type="ECO:0000313" key="3">
    <source>
        <dbReference type="Proteomes" id="UP000326170"/>
    </source>
</evidence>
<dbReference type="SUPFAM" id="SSF103256">
    <property type="entry name" value="Hypothetical protein TM0160"/>
    <property type="match status" value="1"/>
</dbReference>
<keyword evidence="3" id="KW-1185">Reference proteome</keyword>
<dbReference type="OrthoDB" id="30741at2157"/>